<feature type="non-terminal residue" evidence="1">
    <location>
        <position position="56"/>
    </location>
</feature>
<dbReference type="Proteomes" id="UP000593568">
    <property type="component" value="Unassembled WGS sequence"/>
</dbReference>
<gene>
    <name evidence="1" type="ORF">Gotri_007193</name>
</gene>
<evidence type="ECO:0000313" key="2">
    <source>
        <dbReference type="Proteomes" id="UP000593568"/>
    </source>
</evidence>
<accession>A0A7J9EFB0</accession>
<dbReference type="AlphaFoldDB" id="A0A7J9EFB0"/>
<proteinExistence type="predicted"/>
<name>A0A7J9EFB0_9ROSI</name>
<evidence type="ECO:0000313" key="1">
    <source>
        <dbReference type="EMBL" id="MBA0771710.1"/>
    </source>
</evidence>
<organism evidence="1 2">
    <name type="scientific">Gossypium trilobum</name>
    <dbReference type="NCBI Taxonomy" id="34281"/>
    <lineage>
        <taxon>Eukaryota</taxon>
        <taxon>Viridiplantae</taxon>
        <taxon>Streptophyta</taxon>
        <taxon>Embryophyta</taxon>
        <taxon>Tracheophyta</taxon>
        <taxon>Spermatophyta</taxon>
        <taxon>Magnoliopsida</taxon>
        <taxon>eudicotyledons</taxon>
        <taxon>Gunneridae</taxon>
        <taxon>Pentapetalae</taxon>
        <taxon>rosids</taxon>
        <taxon>malvids</taxon>
        <taxon>Malvales</taxon>
        <taxon>Malvaceae</taxon>
        <taxon>Malvoideae</taxon>
        <taxon>Gossypium</taxon>
    </lineage>
</organism>
<reference evidence="1 2" key="1">
    <citation type="journal article" date="2019" name="Genome Biol. Evol.">
        <title>Insights into the evolution of the New World diploid cottons (Gossypium, subgenus Houzingenia) based on genome sequencing.</title>
        <authorList>
            <person name="Grover C.E."/>
            <person name="Arick M.A. 2nd"/>
            <person name="Thrash A."/>
            <person name="Conover J.L."/>
            <person name="Sanders W.S."/>
            <person name="Peterson D.G."/>
            <person name="Frelichowski J.E."/>
            <person name="Scheffler J.A."/>
            <person name="Scheffler B.E."/>
            <person name="Wendel J.F."/>
        </authorList>
    </citation>
    <scope>NUCLEOTIDE SEQUENCE [LARGE SCALE GENOMIC DNA]</scope>
    <source>
        <strain evidence="1">8</strain>
        <tissue evidence="1">Leaf</tissue>
    </source>
</reference>
<protein>
    <submittedName>
        <fullName evidence="1">Uncharacterized protein</fullName>
    </submittedName>
</protein>
<keyword evidence="2" id="KW-1185">Reference proteome</keyword>
<dbReference type="EMBL" id="JABEZW010000008">
    <property type="protein sequence ID" value="MBA0771710.1"/>
    <property type="molecule type" value="Genomic_DNA"/>
</dbReference>
<sequence length="56" mass="6247">VEDEEKQSPTTLNKILSRSELFSFEVWRASLAELHGTAVLVFAVVSSHKTQTKTPC</sequence>
<comment type="caution">
    <text evidence="1">The sequence shown here is derived from an EMBL/GenBank/DDBJ whole genome shotgun (WGS) entry which is preliminary data.</text>
</comment>